<dbReference type="PANTHER" id="PTHR47338">
    <property type="entry name" value="ZN(II)2CYS6 TRANSCRIPTION FACTOR (EUROFUNG)-RELATED"/>
    <property type="match status" value="1"/>
</dbReference>
<comment type="subcellular location">
    <subcellularLocation>
        <location evidence="1">Nucleus</location>
    </subcellularLocation>
</comment>
<dbReference type="Proteomes" id="UP001357485">
    <property type="component" value="Unassembled WGS sequence"/>
</dbReference>
<feature type="region of interest" description="Disordered" evidence="6">
    <location>
        <begin position="12"/>
        <end position="33"/>
    </location>
</feature>
<evidence type="ECO:0000313" key="9">
    <source>
        <dbReference type="Proteomes" id="UP001357485"/>
    </source>
</evidence>
<feature type="compositionally biased region" description="Basic and acidic residues" evidence="6">
    <location>
        <begin position="12"/>
        <end position="25"/>
    </location>
</feature>
<dbReference type="PANTHER" id="PTHR47338:SF27">
    <property type="entry name" value="ZN(II)2CYS6 TRANSCRIPTION FACTOR (EUROFUNG)"/>
    <property type="match status" value="1"/>
</dbReference>
<evidence type="ECO:0000313" key="8">
    <source>
        <dbReference type="EMBL" id="KAK5277098.1"/>
    </source>
</evidence>
<evidence type="ECO:0000256" key="3">
    <source>
        <dbReference type="ARBA" id="ARBA00023015"/>
    </source>
</evidence>
<accession>A0ABR0M247</accession>
<evidence type="ECO:0000256" key="2">
    <source>
        <dbReference type="ARBA" id="ARBA00022723"/>
    </source>
</evidence>
<comment type="caution">
    <text evidence="8">The sequence shown here is derived from an EMBL/GenBank/DDBJ whole genome shotgun (WGS) entry which is preliminary data.</text>
</comment>
<sequence length="202" mass="22858">MAQRMAYALQLHKDLDHDPSGRDKNTGTTLTSTDREIRRRTMWACFVMDRFNSSGTDRPMFVQEQYIQEQYIQAQLPIKESYFQMEISGPTEDLDGSVPNPVEANTGQLGDAKANMGVAAYLIRLVALWGQTVKYMNLGGKEKDQNPMWSAASTFTELKTHAADFKSSLPTTLHYNAENLQNHASQKTANQFLFVHIAYNQV</sequence>
<keyword evidence="3" id="KW-0805">Transcription regulation</keyword>
<keyword evidence="2" id="KW-0479">Metal-binding</keyword>
<keyword evidence="4" id="KW-0804">Transcription</keyword>
<evidence type="ECO:0000256" key="5">
    <source>
        <dbReference type="ARBA" id="ARBA00023242"/>
    </source>
</evidence>
<evidence type="ECO:0000259" key="7">
    <source>
        <dbReference type="Pfam" id="PF04082"/>
    </source>
</evidence>
<reference evidence="8 9" key="1">
    <citation type="submission" date="2023-08" db="EMBL/GenBank/DDBJ databases">
        <title>Black Yeasts Isolated from many extreme environments.</title>
        <authorList>
            <person name="Coleine C."/>
            <person name="Stajich J.E."/>
            <person name="Selbmann L."/>
        </authorList>
    </citation>
    <scope>NUCLEOTIDE SEQUENCE [LARGE SCALE GENOMIC DNA]</scope>
    <source>
        <strain evidence="8 9">CCFEE 536</strain>
    </source>
</reference>
<dbReference type="InterPro" id="IPR007219">
    <property type="entry name" value="XnlR_reg_dom"/>
</dbReference>
<dbReference type="Pfam" id="PF04082">
    <property type="entry name" value="Fungal_trans"/>
    <property type="match status" value="1"/>
</dbReference>
<keyword evidence="5" id="KW-0539">Nucleus</keyword>
<dbReference type="CDD" id="cd12148">
    <property type="entry name" value="fungal_TF_MHR"/>
    <property type="match status" value="1"/>
</dbReference>
<dbReference type="InterPro" id="IPR050815">
    <property type="entry name" value="TF_fung"/>
</dbReference>
<name>A0ABR0M247_9PEZI</name>
<evidence type="ECO:0000256" key="6">
    <source>
        <dbReference type="SAM" id="MobiDB-lite"/>
    </source>
</evidence>
<gene>
    <name evidence="8" type="ORF">LTR16_010247</name>
</gene>
<dbReference type="EMBL" id="JAVRRA010002867">
    <property type="protein sequence ID" value="KAK5277098.1"/>
    <property type="molecule type" value="Genomic_DNA"/>
</dbReference>
<keyword evidence="9" id="KW-1185">Reference proteome</keyword>
<proteinExistence type="predicted"/>
<feature type="non-terminal residue" evidence="8">
    <location>
        <position position="202"/>
    </location>
</feature>
<feature type="domain" description="Xylanolytic transcriptional activator regulatory" evidence="7">
    <location>
        <begin position="1"/>
        <end position="134"/>
    </location>
</feature>
<protein>
    <recommendedName>
        <fullName evidence="7">Xylanolytic transcriptional activator regulatory domain-containing protein</fullName>
    </recommendedName>
</protein>
<evidence type="ECO:0000256" key="1">
    <source>
        <dbReference type="ARBA" id="ARBA00004123"/>
    </source>
</evidence>
<evidence type="ECO:0000256" key="4">
    <source>
        <dbReference type="ARBA" id="ARBA00023163"/>
    </source>
</evidence>
<organism evidence="8 9">
    <name type="scientific">Cryomyces antarcticus</name>
    <dbReference type="NCBI Taxonomy" id="329879"/>
    <lineage>
        <taxon>Eukaryota</taxon>
        <taxon>Fungi</taxon>
        <taxon>Dikarya</taxon>
        <taxon>Ascomycota</taxon>
        <taxon>Pezizomycotina</taxon>
        <taxon>Dothideomycetes</taxon>
        <taxon>Dothideomycetes incertae sedis</taxon>
        <taxon>Cryomyces</taxon>
    </lineage>
</organism>